<dbReference type="AlphaFoldDB" id="A0A7R9IPM3"/>
<dbReference type="GO" id="GO:0004252">
    <property type="term" value="F:serine-type endopeptidase activity"/>
    <property type="evidence" value="ECO:0007669"/>
    <property type="project" value="InterPro"/>
</dbReference>
<dbReference type="SUPFAM" id="SSF50494">
    <property type="entry name" value="Trypsin-like serine proteases"/>
    <property type="match status" value="1"/>
</dbReference>
<proteinExistence type="inferred from homology"/>
<evidence type="ECO:0000256" key="1">
    <source>
        <dbReference type="ARBA" id="ARBA00023157"/>
    </source>
</evidence>
<dbReference type="PANTHER" id="PTHR24256">
    <property type="entry name" value="TRYPTASE-RELATED"/>
    <property type="match status" value="1"/>
</dbReference>
<keyword evidence="1" id="KW-1015">Disulfide bond</keyword>
<dbReference type="InterPro" id="IPR009003">
    <property type="entry name" value="Peptidase_S1_PA"/>
</dbReference>
<accession>A0A7R9IPM3</accession>
<dbReference type="Pfam" id="PF00089">
    <property type="entry name" value="Trypsin"/>
    <property type="match status" value="1"/>
</dbReference>
<dbReference type="GO" id="GO:0006508">
    <property type="term" value="P:proteolysis"/>
    <property type="evidence" value="ECO:0007669"/>
    <property type="project" value="InterPro"/>
</dbReference>
<reference evidence="4" key="1">
    <citation type="submission" date="2020-11" db="EMBL/GenBank/DDBJ databases">
        <authorList>
            <person name="Tran Van P."/>
        </authorList>
    </citation>
    <scope>NUCLEOTIDE SEQUENCE</scope>
</reference>
<dbReference type="EMBL" id="OE005865">
    <property type="protein sequence ID" value="CAD7462300.1"/>
    <property type="molecule type" value="Genomic_DNA"/>
</dbReference>
<dbReference type="InterPro" id="IPR051487">
    <property type="entry name" value="Ser/Thr_Proteases_Immune/Dev"/>
</dbReference>
<organism evidence="4">
    <name type="scientific">Timema tahoe</name>
    <dbReference type="NCBI Taxonomy" id="61484"/>
    <lineage>
        <taxon>Eukaryota</taxon>
        <taxon>Metazoa</taxon>
        <taxon>Ecdysozoa</taxon>
        <taxon>Arthropoda</taxon>
        <taxon>Hexapoda</taxon>
        <taxon>Insecta</taxon>
        <taxon>Pterygota</taxon>
        <taxon>Neoptera</taxon>
        <taxon>Polyneoptera</taxon>
        <taxon>Phasmatodea</taxon>
        <taxon>Timematodea</taxon>
        <taxon>Timematoidea</taxon>
        <taxon>Timematidae</taxon>
        <taxon>Timema</taxon>
    </lineage>
</organism>
<gene>
    <name evidence="4" type="ORF">TTEB3V08_LOCUS10194</name>
</gene>
<dbReference type="Gene3D" id="2.40.10.10">
    <property type="entry name" value="Trypsin-like serine proteases"/>
    <property type="match status" value="1"/>
</dbReference>
<protein>
    <recommendedName>
        <fullName evidence="3">Peptidase S1 domain-containing protein</fullName>
    </recommendedName>
</protein>
<evidence type="ECO:0000313" key="4">
    <source>
        <dbReference type="EMBL" id="CAD7462300.1"/>
    </source>
</evidence>
<name>A0A7R9IPM3_9NEOP</name>
<dbReference type="InterPro" id="IPR043504">
    <property type="entry name" value="Peptidase_S1_PA_chymotrypsin"/>
</dbReference>
<comment type="similarity">
    <text evidence="2">Belongs to the peptidase S1 family. CLIP subfamily.</text>
</comment>
<evidence type="ECO:0000256" key="2">
    <source>
        <dbReference type="ARBA" id="ARBA00024195"/>
    </source>
</evidence>
<sequence length="195" mass="21852">MVDRTKKQNQSNFLIHTTLDDDVLASTLDFKYELVTCDTGFRKESYVVYLGGKNLKVSETKRVTVVTRRSIIHPQFELLGLKHDVALIDLHSPVSISAWVGVVTLPLKYLEDVTYTDQNMLLTAWGGHHVLASVYIATDVPDSDDLFDSALPCNKHQHQLPACTLRLMSLILMTSLLVPCHVINTSISCQRVPCD</sequence>
<feature type="domain" description="Peptidase S1" evidence="3">
    <location>
        <begin position="40"/>
        <end position="127"/>
    </location>
</feature>
<evidence type="ECO:0000259" key="3">
    <source>
        <dbReference type="Pfam" id="PF00089"/>
    </source>
</evidence>
<dbReference type="InterPro" id="IPR001254">
    <property type="entry name" value="Trypsin_dom"/>
</dbReference>